<dbReference type="InterPro" id="IPR017907">
    <property type="entry name" value="Znf_RING_CS"/>
</dbReference>
<dbReference type="GO" id="GO:0008270">
    <property type="term" value="F:zinc ion binding"/>
    <property type="evidence" value="ECO:0007669"/>
    <property type="project" value="UniProtKB-KW"/>
</dbReference>
<evidence type="ECO:0000256" key="8">
    <source>
        <dbReference type="ARBA" id="ARBA00022737"/>
    </source>
</evidence>
<dbReference type="PROSITE" id="PS50041">
    <property type="entry name" value="C_TYPE_LECTIN_2"/>
    <property type="match status" value="1"/>
</dbReference>
<dbReference type="CDD" id="cd00037">
    <property type="entry name" value="CLECT"/>
    <property type="match status" value="1"/>
</dbReference>
<feature type="domain" description="RING-type" evidence="19">
    <location>
        <begin position="477"/>
        <end position="741"/>
    </location>
</feature>
<dbReference type="AlphaFoldDB" id="A0A158QMG9"/>
<dbReference type="InterPro" id="IPR031127">
    <property type="entry name" value="E3_UB_ligase_RBR"/>
</dbReference>
<dbReference type="OrthoDB" id="1431934at2759"/>
<evidence type="ECO:0000256" key="2">
    <source>
        <dbReference type="ARBA" id="ARBA00004167"/>
    </source>
</evidence>
<evidence type="ECO:0000256" key="7">
    <source>
        <dbReference type="ARBA" id="ARBA00022723"/>
    </source>
</evidence>
<dbReference type="Gene3D" id="1.20.120.1750">
    <property type="match status" value="1"/>
</dbReference>
<dbReference type="PROSITE" id="PS51873">
    <property type="entry name" value="TRIAD"/>
    <property type="match status" value="1"/>
</dbReference>
<keyword evidence="7" id="KW-0479">Metal-binding</keyword>
<evidence type="ECO:0000259" key="16">
    <source>
        <dbReference type="PROSITE" id="PS50041"/>
    </source>
</evidence>
<comment type="catalytic activity">
    <reaction evidence="1">
        <text>[E2 ubiquitin-conjugating enzyme]-S-ubiquitinyl-L-cysteine + [acceptor protein]-L-lysine = [E2 ubiquitin-conjugating enzyme]-L-cysteine + [acceptor protein]-N(6)-ubiquitinyl-L-lysine.</text>
        <dbReference type="EC" id="2.3.2.31"/>
    </reaction>
</comment>
<dbReference type="SUPFAM" id="SSF57850">
    <property type="entry name" value="RING/U-box"/>
    <property type="match status" value="4"/>
</dbReference>
<keyword evidence="12" id="KW-1133">Transmembrane helix</keyword>
<dbReference type="Gene3D" id="3.30.40.10">
    <property type="entry name" value="Zinc/RING finger domain, C3HC4 (zinc finger)"/>
    <property type="match status" value="1"/>
</dbReference>
<protein>
    <recommendedName>
        <fullName evidence="4">RBR-type E3 ubiquitin transferase</fullName>
        <ecNumber evidence="4">2.3.2.31</ecNumber>
    </recommendedName>
</protein>
<evidence type="ECO:0000313" key="20">
    <source>
        <dbReference type="EMBL" id="VDO34720.1"/>
    </source>
</evidence>
<dbReference type="GO" id="GO:0061630">
    <property type="term" value="F:ubiquitin protein ligase activity"/>
    <property type="evidence" value="ECO:0007669"/>
    <property type="project" value="UniProtKB-EC"/>
</dbReference>
<dbReference type="SMART" id="SM00591">
    <property type="entry name" value="RWD"/>
    <property type="match status" value="2"/>
</dbReference>
<dbReference type="EMBL" id="UZAF01016851">
    <property type="protein sequence ID" value="VDO34720.1"/>
    <property type="molecule type" value="Genomic_DNA"/>
</dbReference>
<dbReference type="SUPFAM" id="SSF54495">
    <property type="entry name" value="UBC-like"/>
    <property type="match status" value="2"/>
</dbReference>
<dbReference type="FunFam" id="3.30.40.10:FF:000051">
    <property type="entry name" value="RBR-type E3 ubiquitin transferase"/>
    <property type="match status" value="1"/>
</dbReference>
<dbReference type="SUPFAM" id="SSF56436">
    <property type="entry name" value="C-type lectin-like"/>
    <property type="match status" value="1"/>
</dbReference>
<keyword evidence="6" id="KW-0812">Transmembrane</keyword>
<evidence type="ECO:0000313" key="21">
    <source>
        <dbReference type="Proteomes" id="UP000268014"/>
    </source>
</evidence>
<comment type="similarity">
    <text evidence="14">Belongs to the RBR family. RNF144 subfamily.</text>
</comment>
<evidence type="ECO:0000256" key="14">
    <source>
        <dbReference type="ARBA" id="ARBA00038342"/>
    </source>
</evidence>
<dbReference type="InterPro" id="IPR016187">
    <property type="entry name" value="CTDL_fold"/>
</dbReference>
<evidence type="ECO:0000256" key="10">
    <source>
        <dbReference type="ARBA" id="ARBA00022786"/>
    </source>
</evidence>
<dbReference type="CDD" id="cd20341">
    <property type="entry name" value="BRcat_RBR_RNF14"/>
    <property type="match status" value="2"/>
</dbReference>
<keyword evidence="13" id="KW-0472">Membrane</keyword>
<evidence type="ECO:0000256" key="3">
    <source>
        <dbReference type="ARBA" id="ARBA00004906"/>
    </source>
</evidence>
<evidence type="ECO:0000259" key="17">
    <source>
        <dbReference type="PROSITE" id="PS50089"/>
    </source>
</evidence>
<dbReference type="Gene3D" id="2.20.25.20">
    <property type="match status" value="2"/>
</dbReference>
<dbReference type="Pfam" id="PF01485">
    <property type="entry name" value="IBR"/>
    <property type="match status" value="3"/>
</dbReference>
<dbReference type="PROSITE" id="PS50908">
    <property type="entry name" value="RWD"/>
    <property type="match status" value="2"/>
</dbReference>
<keyword evidence="10" id="KW-0833">Ubl conjugation pathway</keyword>
<dbReference type="Pfam" id="PF00059">
    <property type="entry name" value="Lectin_C"/>
    <property type="match status" value="1"/>
</dbReference>
<feature type="domain" description="C-type lectin" evidence="16">
    <location>
        <begin position="930"/>
        <end position="1042"/>
    </location>
</feature>
<dbReference type="InterPro" id="IPR002867">
    <property type="entry name" value="IBR_dom"/>
</dbReference>
<dbReference type="WBParaSite" id="HPLM_0000839101-mRNA-1">
    <property type="protein sequence ID" value="HPLM_0000839101-mRNA-1"/>
    <property type="gene ID" value="HPLM_0000839101"/>
</dbReference>
<dbReference type="GO" id="GO:0031090">
    <property type="term" value="C:organelle membrane"/>
    <property type="evidence" value="ECO:0007669"/>
    <property type="project" value="UniProtKB-ARBA"/>
</dbReference>
<evidence type="ECO:0000256" key="9">
    <source>
        <dbReference type="ARBA" id="ARBA00022771"/>
    </source>
</evidence>
<accession>A0A158QMG9</accession>
<dbReference type="GO" id="GO:0016567">
    <property type="term" value="P:protein ubiquitination"/>
    <property type="evidence" value="ECO:0007669"/>
    <property type="project" value="InterPro"/>
</dbReference>
<evidence type="ECO:0000256" key="11">
    <source>
        <dbReference type="ARBA" id="ARBA00022833"/>
    </source>
</evidence>
<keyword evidence="9 15" id="KW-0863">Zinc-finger</keyword>
<feature type="domain" description="RING-type" evidence="17">
    <location>
        <begin position="483"/>
        <end position="530"/>
    </location>
</feature>
<evidence type="ECO:0000256" key="12">
    <source>
        <dbReference type="ARBA" id="ARBA00022989"/>
    </source>
</evidence>
<dbReference type="InterPro" id="IPR044066">
    <property type="entry name" value="TRIAD_supradom"/>
</dbReference>
<evidence type="ECO:0000256" key="4">
    <source>
        <dbReference type="ARBA" id="ARBA00012251"/>
    </source>
</evidence>
<dbReference type="CDD" id="cd23820">
    <property type="entry name" value="RWD_RNF14"/>
    <property type="match status" value="2"/>
</dbReference>
<dbReference type="STRING" id="6290.A0A158QMG9"/>
<comment type="pathway">
    <text evidence="3">Protein modification; protein ubiquitination.</text>
</comment>
<evidence type="ECO:0000256" key="15">
    <source>
        <dbReference type="PROSITE-ProRule" id="PRU00175"/>
    </source>
</evidence>
<reference evidence="22" key="1">
    <citation type="submission" date="2016-04" db="UniProtKB">
        <authorList>
            <consortium name="WormBaseParasite"/>
        </authorList>
    </citation>
    <scope>IDENTIFICATION</scope>
</reference>
<evidence type="ECO:0000313" key="22">
    <source>
        <dbReference type="WBParaSite" id="HPLM_0000839101-mRNA-1"/>
    </source>
</evidence>
<reference evidence="20 21" key="2">
    <citation type="submission" date="2018-11" db="EMBL/GenBank/DDBJ databases">
        <authorList>
            <consortium name="Pathogen Informatics"/>
        </authorList>
    </citation>
    <scope>NUCLEOTIDE SEQUENCE [LARGE SCALE GENOMIC DNA]</scope>
    <source>
        <strain evidence="20 21">MHpl1</strain>
    </source>
</reference>
<dbReference type="InterPro" id="IPR001304">
    <property type="entry name" value="C-type_lectin-like"/>
</dbReference>
<evidence type="ECO:0000259" key="18">
    <source>
        <dbReference type="PROSITE" id="PS50908"/>
    </source>
</evidence>
<dbReference type="Proteomes" id="UP000268014">
    <property type="component" value="Unassembled WGS sequence"/>
</dbReference>
<dbReference type="InterPro" id="IPR013083">
    <property type="entry name" value="Znf_RING/FYVE/PHD"/>
</dbReference>
<name>A0A158QMG9_HAEPC</name>
<dbReference type="EC" id="2.3.2.31" evidence="4"/>
<keyword evidence="8" id="KW-0677">Repeat</keyword>
<sequence>MKGQFRQDLFDEVAALVSSIGEEYITIEEGDDELQGTISVALDPSPKPILVSAEDGKDYRQFETMHLPPVDFHFRLPVGYPSKMPKVDVESIWMSTSMKENLLCRIDDVLQANMGIPVLFLCYDAIKRFVAEMGTFEIRLNSKDFSQKHNLSGLEMLKLVREESEKAEMDAFSALCHDCEVSPLTCLADKCESSASQKVIIELLGQKEFDRYEGILLKKALERMDDVVTCPRISCQKPSAISETTEYLATCLVCGYNFCTACYHGYHGVHPCFGTWGLREVSFEEYLLASQEDRLKMAEFYGGIENLEAKMEKAFKKVDARTYAWMQGHSKRCPQCNIPIQQEEEVEALVAFYGEELVKIDRSRELLEGSVSIELEPKTNPILLYVDSEEGRQSFNTKQLSPIGLVFRFPVDYPTTPIDLSLQSLWSTANLAEEIHDHLEVLAKNTSDPCFLLRCCDAVKNFIEKCDLKEICLDGNPYSTQNVCYDNKSGPECVKFNPCGHVFCKECVRTYFLDQLTAMRVAPLSCLSPRCESYPSEMLIEELVGEDHFERYQRIILSNVLARIDDIAFCPRPRCQSPAPRRSCTSLLAICPVCDYSFCIKCHRAYHGVNPCRATVVAGSRMVEDEEGNLVFKEITVDEYLAATDDQRQEMAWWYGGVDKLEEVMDKALGLSEKRSQKFLEKYTRTCPTCGVAIMVEEGCNEVFCRCGTSFCFGCGELLMGEEGGSGIRTCKSFLKCQRVGSEALDEHTGAYDYVRISWLLIFEQLFKLIIMSTHGGKIDMLRNFLLLFLHVLILVNGRSAQEEAACSNFGLNWSAEIRCLRAELSQCKRFVKGRGIRTADHYGYSKNYIEFSTPPPPPIDNNYTITLEVSAPGQPGLEKTLADLTRQLNEKLNQIRERIEDDYKRKFDSFQKRLDLFTARVHKRGPYEYAYMKSYLSQLGNSWYKAEDDCLAWGGHLTSISDMKENEFVRSLLQGGSAWIGVNDVQRENIFVNTDRTPVVFKNFKRGQPDNGGHDENCVEMLSSGEWTDVYCLATKPFVCKR</sequence>
<evidence type="ECO:0000256" key="6">
    <source>
        <dbReference type="ARBA" id="ARBA00022692"/>
    </source>
</evidence>
<feature type="domain" description="RWD" evidence="18">
    <location>
        <begin position="11"/>
        <end position="133"/>
    </location>
</feature>
<dbReference type="InterPro" id="IPR006575">
    <property type="entry name" value="RWD_dom"/>
</dbReference>
<dbReference type="Gene3D" id="3.10.100.10">
    <property type="entry name" value="Mannose-Binding Protein A, subunit A"/>
    <property type="match status" value="1"/>
</dbReference>
<gene>
    <name evidence="20" type="ORF">HPLM_LOCUS8383</name>
</gene>
<dbReference type="SMART" id="SM00034">
    <property type="entry name" value="CLECT"/>
    <property type="match status" value="1"/>
</dbReference>
<proteinExistence type="inferred from homology"/>
<dbReference type="Pfam" id="PF05773">
    <property type="entry name" value="RWD"/>
    <property type="match status" value="2"/>
</dbReference>
<dbReference type="InterPro" id="IPR001841">
    <property type="entry name" value="Znf_RING"/>
</dbReference>
<evidence type="ECO:0000259" key="19">
    <source>
        <dbReference type="PROSITE" id="PS51873"/>
    </source>
</evidence>
<keyword evidence="5" id="KW-0808">Transferase</keyword>
<evidence type="ECO:0000256" key="5">
    <source>
        <dbReference type="ARBA" id="ARBA00022679"/>
    </source>
</evidence>
<dbReference type="PROSITE" id="PS50089">
    <property type="entry name" value="ZF_RING_2"/>
    <property type="match status" value="1"/>
</dbReference>
<organism evidence="22">
    <name type="scientific">Haemonchus placei</name>
    <name type="common">Barber's pole worm</name>
    <dbReference type="NCBI Taxonomy" id="6290"/>
    <lineage>
        <taxon>Eukaryota</taxon>
        <taxon>Metazoa</taxon>
        <taxon>Ecdysozoa</taxon>
        <taxon>Nematoda</taxon>
        <taxon>Chromadorea</taxon>
        <taxon>Rhabditida</taxon>
        <taxon>Rhabditina</taxon>
        <taxon>Rhabditomorpha</taxon>
        <taxon>Strongyloidea</taxon>
        <taxon>Trichostrongylidae</taxon>
        <taxon>Haemonchus</taxon>
    </lineage>
</organism>
<dbReference type="SMART" id="SM00647">
    <property type="entry name" value="IBR"/>
    <property type="match status" value="3"/>
</dbReference>
<feature type="domain" description="RWD" evidence="18">
    <location>
        <begin position="344"/>
        <end position="466"/>
    </location>
</feature>
<keyword evidence="21" id="KW-1185">Reference proteome</keyword>
<evidence type="ECO:0000256" key="13">
    <source>
        <dbReference type="ARBA" id="ARBA00023136"/>
    </source>
</evidence>
<dbReference type="InterPro" id="IPR016186">
    <property type="entry name" value="C-type_lectin-like/link_sf"/>
</dbReference>
<dbReference type="GO" id="GO:0005737">
    <property type="term" value="C:cytoplasm"/>
    <property type="evidence" value="ECO:0007669"/>
    <property type="project" value="UniProtKB-ARBA"/>
</dbReference>
<dbReference type="InterPro" id="IPR016135">
    <property type="entry name" value="UBQ-conjugating_enzyme/RWD"/>
</dbReference>
<dbReference type="Gene3D" id="3.10.110.10">
    <property type="entry name" value="Ubiquitin Conjugating Enzyme"/>
    <property type="match status" value="2"/>
</dbReference>
<keyword evidence="11" id="KW-0862">Zinc</keyword>
<evidence type="ECO:0000256" key="1">
    <source>
        <dbReference type="ARBA" id="ARBA00001798"/>
    </source>
</evidence>
<dbReference type="PANTHER" id="PTHR11685">
    <property type="entry name" value="RBR FAMILY RING FINGER AND IBR DOMAIN-CONTAINING"/>
    <property type="match status" value="1"/>
</dbReference>
<comment type="subcellular location">
    <subcellularLocation>
        <location evidence="2">Membrane</location>
        <topology evidence="2">Single-pass membrane protein</topology>
    </subcellularLocation>
</comment>
<dbReference type="PROSITE" id="PS00518">
    <property type="entry name" value="ZF_RING_1"/>
    <property type="match status" value="1"/>
</dbReference>